<dbReference type="InterPro" id="IPR036866">
    <property type="entry name" value="RibonucZ/Hydroxyglut_hydro"/>
</dbReference>
<accession>A0A4R6H7D0</accession>
<proteinExistence type="predicted"/>
<dbReference type="SUPFAM" id="SSF56281">
    <property type="entry name" value="Metallo-hydrolase/oxidoreductase"/>
    <property type="match status" value="1"/>
</dbReference>
<dbReference type="AlphaFoldDB" id="A0A4R6H7D0"/>
<dbReference type="PANTHER" id="PTHR43546">
    <property type="entry name" value="UPF0173 METAL-DEPENDENT HYDROLASE MJ1163-RELATED"/>
    <property type="match status" value="1"/>
</dbReference>
<organism evidence="1 2">
    <name type="scientific">Sunxiuqinia elliptica</name>
    <dbReference type="NCBI Taxonomy" id="655355"/>
    <lineage>
        <taxon>Bacteria</taxon>
        <taxon>Pseudomonadati</taxon>
        <taxon>Bacteroidota</taxon>
        <taxon>Bacteroidia</taxon>
        <taxon>Marinilabiliales</taxon>
        <taxon>Prolixibacteraceae</taxon>
        <taxon>Sunxiuqinia</taxon>
    </lineage>
</organism>
<comment type="caution">
    <text evidence="1">The sequence shown here is derived from an EMBL/GenBank/DDBJ whole genome shotgun (WGS) entry which is preliminary data.</text>
</comment>
<evidence type="ECO:0000313" key="2">
    <source>
        <dbReference type="Proteomes" id="UP000294848"/>
    </source>
</evidence>
<dbReference type="EMBL" id="SNWI01000003">
    <property type="protein sequence ID" value="TDO03436.1"/>
    <property type="molecule type" value="Genomic_DNA"/>
</dbReference>
<dbReference type="Gene3D" id="3.60.15.10">
    <property type="entry name" value="Ribonuclease Z/Hydroxyacylglutathione hydrolase-like"/>
    <property type="match status" value="1"/>
</dbReference>
<dbReference type="Pfam" id="PF13483">
    <property type="entry name" value="Lactamase_B_3"/>
    <property type="match status" value="1"/>
</dbReference>
<protein>
    <submittedName>
        <fullName evidence="1">L-ascorbate metabolism protein UlaG (Beta-lactamase superfamily)</fullName>
    </submittedName>
</protein>
<dbReference type="InterPro" id="IPR050114">
    <property type="entry name" value="UPF0173_UPF0282_UlaG_hydrolase"/>
</dbReference>
<name>A0A4R6H7D0_9BACT</name>
<dbReference type="Proteomes" id="UP000294848">
    <property type="component" value="Unassembled WGS sequence"/>
</dbReference>
<evidence type="ECO:0000313" key="1">
    <source>
        <dbReference type="EMBL" id="TDO03436.1"/>
    </source>
</evidence>
<sequence length="362" mass="42096">MYVRLKFSLLLICLLLVQFMPLIGQENVQLRDIHFDPNLTEEQNRFLNRQAHVLLEYSSGLLEKYPPLSKAQEGRESALFLLDAILHEPHAMKRPPVQRFLKDRLTNAINEIAYTKVEKGAKIWKLYNHSFVVRTSSVTIAFDLIRTQSEENMRKLVSQCDILLISHEHGDHWEMEIVRAFLEQGKPVLAPPSLFRDDDAIYKQVTHLERRSHWAEKIAVKGDKVDLEVVTYPGHQWGNIENNVSLIKTQEGIVVVHTGDQWNMNDFEWIDVVGEYFEVDVLLPNSWTADIARMANGVDPKVIISGHENEMGHALHQREPFWKTYLRKQGSVLLPEKDKGYDYPLVMMTWGEAFHYSKQDFH</sequence>
<reference evidence="1 2" key="1">
    <citation type="submission" date="2019-03" db="EMBL/GenBank/DDBJ databases">
        <title>Freshwater and sediment microbial communities from various areas in North America, analyzing microbe dynamics in response to fracking.</title>
        <authorList>
            <person name="Lamendella R."/>
        </authorList>
    </citation>
    <scope>NUCLEOTIDE SEQUENCE [LARGE SCALE GENOMIC DNA]</scope>
    <source>
        <strain evidence="1 2">114D</strain>
    </source>
</reference>
<gene>
    <name evidence="1" type="ORF">DET52_103382</name>
</gene>